<dbReference type="EMBL" id="BRXZ01000364">
    <property type="protein sequence ID" value="GMI10218.1"/>
    <property type="molecule type" value="Genomic_DNA"/>
</dbReference>
<comment type="caution">
    <text evidence="8">The sequence shown here is derived from an EMBL/GenBank/DDBJ whole genome shotgun (WGS) entry which is preliminary data.</text>
</comment>
<keyword evidence="4 6" id="KW-0472">Membrane</keyword>
<dbReference type="Proteomes" id="UP001165082">
    <property type="component" value="Unassembled WGS sequence"/>
</dbReference>
<comment type="subcellular location">
    <subcellularLocation>
        <location evidence="1">Membrane</location>
        <topology evidence="1">Multi-pass membrane protein</topology>
    </subcellularLocation>
</comment>
<evidence type="ECO:0000256" key="5">
    <source>
        <dbReference type="SAM" id="MobiDB-lite"/>
    </source>
</evidence>
<proteinExistence type="predicted"/>
<keyword evidence="9" id="KW-1185">Reference proteome</keyword>
<feature type="domain" description="GtrA/DPMS transmembrane" evidence="7">
    <location>
        <begin position="32"/>
        <end position="141"/>
    </location>
</feature>
<feature type="transmembrane region" description="Helical" evidence="6">
    <location>
        <begin position="97"/>
        <end position="115"/>
    </location>
</feature>
<organism evidence="8 9">
    <name type="scientific">Triparma retinervis</name>
    <dbReference type="NCBI Taxonomy" id="2557542"/>
    <lineage>
        <taxon>Eukaryota</taxon>
        <taxon>Sar</taxon>
        <taxon>Stramenopiles</taxon>
        <taxon>Ochrophyta</taxon>
        <taxon>Bolidophyceae</taxon>
        <taxon>Parmales</taxon>
        <taxon>Triparmaceae</taxon>
        <taxon>Triparma</taxon>
    </lineage>
</organism>
<reference evidence="8" key="1">
    <citation type="submission" date="2022-07" db="EMBL/GenBank/DDBJ databases">
        <title>Genome analysis of Parmales, a sister group of diatoms, reveals the evolutionary specialization of diatoms from phago-mixotrophs to photoautotrophs.</title>
        <authorList>
            <person name="Ban H."/>
            <person name="Sato S."/>
            <person name="Yoshikawa S."/>
            <person name="Kazumasa Y."/>
            <person name="Nakamura Y."/>
            <person name="Ichinomiya M."/>
            <person name="Saitoh K."/>
            <person name="Sato N."/>
            <person name="Blanc-Mathieu R."/>
            <person name="Endo H."/>
            <person name="Kuwata A."/>
            <person name="Ogata H."/>
        </authorList>
    </citation>
    <scope>NUCLEOTIDE SEQUENCE</scope>
</reference>
<evidence type="ECO:0000256" key="6">
    <source>
        <dbReference type="SAM" id="Phobius"/>
    </source>
</evidence>
<keyword evidence="3 6" id="KW-1133">Transmembrane helix</keyword>
<feature type="compositionally biased region" description="Basic and acidic residues" evidence="5">
    <location>
        <begin position="212"/>
        <end position="222"/>
    </location>
</feature>
<evidence type="ECO:0000313" key="9">
    <source>
        <dbReference type="Proteomes" id="UP001165082"/>
    </source>
</evidence>
<keyword evidence="2 6" id="KW-0812">Transmembrane</keyword>
<dbReference type="OrthoDB" id="199351at2759"/>
<evidence type="ECO:0000256" key="4">
    <source>
        <dbReference type="ARBA" id="ARBA00023136"/>
    </source>
</evidence>
<sequence>MVLSGVEKVLSGGSATDAVKLCGFRPPRYFWYCVSGGVCDVVQLALDLAFQVVGIEDPSINWMLSFFFSIVFRHTTHRYLVFGEYNGTYYESLVRMYISYTFIVLLSTAFNVVMVRTMKLSWIWAWLITLVWTGVVNYFIIKQLWGVGGDLNGEDSQAEATVDRLVHLFTRAVAVGRGKGGDKKMKRDESVVLLGEIGEGDQEEGGLLDDDNILHRGGDSTHHRSRVDTGNSQS</sequence>
<feature type="compositionally biased region" description="Acidic residues" evidence="5">
    <location>
        <begin position="198"/>
        <end position="211"/>
    </location>
</feature>
<feature type="region of interest" description="Disordered" evidence="5">
    <location>
        <begin position="197"/>
        <end position="234"/>
    </location>
</feature>
<gene>
    <name evidence="8" type="ORF">TrRE_jg13563</name>
</gene>
<protein>
    <recommendedName>
        <fullName evidence="7">GtrA/DPMS transmembrane domain-containing protein</fullName>
    </recommendedName>
</protein>
<accession>A0A9W7KSP4</accession>
<evidence type="ECO:0000256" key="1">
    <source>
        <dbReference type="ARBA" id="ARBA00004141"/>
    </source>
</evidence>
<dbReference type="Pfam" id="PF04138">
    <property type="entry name" value="GtrA_DPMS_TM"/>
    <property type="match status" value="1"/>
</dbReference>
<dbReference type="InterPro" id="IPR007267">
    <property type="entry name" value="GtrA_DPMS_TM"/>
</dbReference>
<evidence type="ECO:0000256" key="2">
    <source>
        <dbReference type="ARBA" id="ARBA00022692"/>
    </source>
</evidence>
<feature type="transmembrane region" description="Helical" evidence="6">
    <location>
        <begin position="121"/>
        <end position="141"/>
    </location>
</feature>
<evidence type="ECO:0000256" key="3">
    <source>
        <dbReference type="ARBA" id="ARBA00022989"/>
    </source>
</evidence>
<name>A0A9W7KSP4_9STRA</name>
<dbReference type="AlphaFoldDB" id="A0A9W7KSP4"/>
<evidence type="ECO:0000259" key="7">
    <source>
        <dbReference type="Pfam" id="PF04138"/>
    </source>
</evidence>
<evidence type="ECO:0000313" key="8">
    <source>
        <dbReference type="EMBL" id="GMI10218.1"/>
    </source>
</evidence>